<dbReference type="InterPro" id="IPR006573">
    <property type="entry name" value="NHR_dom"/>
</dbReference>
<dbReference type="PANTHER" id="PTHR12429">
    <property type="entry name" value="NEURALIZED"/>
    <property type="match status" value="1"/>
</dbReference>
<name>A0A8J1U9G7_OWEFU</name>
<feature type="compositionally biased region" description="Acidic residues" evidence="1">
    <location>
        <begin position="979"/>
        <end position="988"/>
    </location>
</feature>
<organism evidence="2 3">
    <name type="scientific">Owenia fusiformis</name>
    <name type="common">Polychaete worm</name>
    <dbReference type="NCBI Taxonomy" id="6347"/>
    <lineage>
        <taxon>Eukaryota</taxon>
        <taxon>Metazoa</taxon>
        <taxon>Spiralia</taxon>
        <taxon>Lophotrochozoa</taxon>
        <taxon>Annelida</taxon>
        <taxon>Polychaeta</taxon>
        <taxon>Sedentaria</taxon>
        <taxon>Canalipalpata</taxon>
        <taxon>Sabellida</taxon>
        <taxon>Oweniida</taxon>
        <taxon>Oweniidae</taxon>
        <taxon>Owenia</taxon>
    </lineage>
</organism>
<proteinExistence type="predicted"/>
<dbReference type="PROSITE" id="PS51065">
    <property type="entry name" value="NHR"/>
    <property type="match status" value="6"/>
</dbReference>
<dbReference type="SMART" id="SM00588">
    <property type="entry name" value="NEUZ"/>
    <property type="match status" value="6"/>
</dbReference>
<dbReference type="InterPro" id="IPR043136">
    <property type="entry name" value="B30.2/SPRY_sf"/>
</dbReference>
<dbReference type="Pfam" id="PF07177">
    <property type="entry name" value="Neuralized"/>
    <property type="match status" value="6"/>
</dbReference>
<dbReference type="CDD" id="cd12887">
    <property type="entry name" value="SPRY_NHR_like"/>
    <property type="match status" value="6"/>
</dbReference>
<dbReference type="PANTHER" id="PTHR12429:SF14">
    <property type="entry name" value="NEURALIZED-LIKE PROTEIN 4"/>
    <property type="match status" value="1"/>
</dbReference>
<dbReference type="OrthoDB" id="49113at2759"/>
<protein>
    <submittedName>
        <fullName evidence="2">Uncharacterized protein</fullName>
    </submittedName>
</protein>
<keyword evidence="3" id="KW-1185">Reference proteome</keyword>
<dbReference type="Gene3D" id="2.60.120.920">
    <property type="match status" value="6"/>
</dbReference>
<evidence type="ECO:0000313" key="3">
    <source>
        <dbReference type="Proteomes" id="UP000749559"/>
    </source>
</evidence>
<evidence type="ECO:0000256" key="1">
    <source>
        <dbReference type="SAM" id="MobiDB-lite"/>
    </source>
</evidence>
<dbReference type="FunFam" id="2.60.120.920:FF:000014">
    <property type="entry name" value="neuralized-like protein 4 isoform X2"/>
    <property type="match status" value="1"/>
</dbReference>
<sequence>MAQFHPKVGQLVTLNNDRKTAQRSHPSQEFNNGVVLSAEALRDNQLFEVKIDRKVNSWSGSIEIGVTTADPENTALPTSATGFREGTWVMSGSNILKDGHTVVEEYGKDLDQLNEGDKIGVMRNNQGSLHFYVNGRDQGQAAANIPSKVYAVIDMYGKCAQVTIVDDSTRDIIISNEITNEAIAEASYIHSNETLVFHERVGSLVKLSNNRRTAERRRPLDEFNNGVVMTNRPIRDDEIFEIRLDRLVDKWSGSIEVGITTHNPSNLDFPATMTNMRSGSSIGTIMMSGCGILTNGKGTRREYGQFNLDELSEGDRIGMIRKSSGALHFFINGVDQGVAATRTPQLVWGVIDLYGMAVKVTILNRNDARVPPLSVPERLDRRVNNLLRQMQDFRELEEENDCSAESVETEKLQFHSKCGTHAVVINGQRTASRPNAKDEFNNGVVMTNRPLKPGELFEVRIDKMVDKWAGSVELGMTTHSPLNLEFPSTMTNIRSGTWMLTGNGVMHNGTTILDEYCPKLDKIKVGDILAALRKDNGDLHFMLNGVDQGLAASSLPPNVYGVLDLYGQVAQATLVDQDEDVRDGDRMRPVGEDDLLFHSLHGHNAEIVNRGKTAVRPNAYGEFNDAIVMSNRPLRDNELFEVRIDKMVDRWSGSIEVGLSLVKPEDLDFPSTMTDIDFDTWMLSGSAVMQDGSTIRNGYTVDLDGLTTGSRIGMMRKDDASLHFFVDGQEHGVACSDIPAGMFAVIDLYGQCAQVTITQGSGVQTENNLVKEEVNSLYSNSCTVATEVSHKFSQCCGKNITLKNNNCVATRGRNFNHGILFSCDPLRSDEIFEVHIDECVKQWSGSLMVGLTTMVLTDSTNSLLPASASGLQTKSTWLVSGSTVKKNGVVLKENYAPSLERLERGNRVGIRWSNDGCMHVLINGEDMGVAATNVPKNTFAVIDLYGSVETVSVCSKTLRREVERHPSSHALLSTHPSLDDGDKDEDVAESQKLSFASNHGKNIELTGHGITAHRTDSYNQGIVLTHKPLPRKHLFQVTIEKLATNWTDSIMIGVLGYSPERLPLPTSALNLKKHAWVIHNSAVFHAGVKVKENYGPGLSNLSVGHKVGVQIEPDNTLHLYVNGVDQGIAAIDIPHKCYAIVDLYGKCKQVTVVDDSSRLESQHSDQKEKVFIEDGMKEKLWQKLEPACVKNCDYKNLCTRLKQSLGLPDEYFIADQAICYCDTCHKIRHDDPYMKIGDPPKEFATPYGWCKFTLKLRPKAQSLNVQEKWHLAYHGTHIDKVRRILDSGELIMPGLSEPESFSLLSTSGSRKPEECDVSPICLSPSVRYGCSSTFAPQYEHRDICTRKSYCATLAFQAYIKPGSYKTGPQTLGLHQQIDPRFTNNEVEWSTKEEGAIALHALLVKLE</sequence>
<evidence type="ECO:0000313" key="2">
    <source>
        <dbReference type="EMBL" id="CAH1773995.1"/>
    </source>
</evidence>
<dbReference type="GO" id="GO:0061630">
    <property type="term" value="F:ubiquitin protein ligase activity"/>
    <property type="evidence" value="ECO:0007669"/>
    <property type="project" value="TreeGrafter"/>
</dbReference>
<dbReference type="SUPFAM" id="SSF49899">
    <property type="entry name" value="Concanavalin A-like lectins/glucanases"/>
    <property type="match status" value="2"/>
</dbReference>
<dbReference type="EMBL" id="CAIIXF020000001">
    <property type="protein sequence ID" value="CAH1773995.1"/>
    <property type="molecule type" value="Genomic_DNA"/>
</dbReference>
<feature type="region of interest" description="Disordered" evidence="1">
    <location>
        <begin position="964"/>
        <end position="992"/>
    </location>
</feature>
<reference evidence="2" key="1">
    <citation type="submission" date="2022-03" db="EMBL/GenBank/DDBJ databases">
        <authorList>
            <person name="Martin C."/>
        </authorList>
    </citation>
    <scope>NUCLEOTIDE SEQUENCE</scope>
</reference>
<dbReference type="InterPro" id="IPR013320">
    <property type="entry name" value="ConA-like_dom_sf"/>
</dbReference>
<comment type="caution">
    <text evidence="2">The sequence shown here is derived from an EMBL/GenBank/DDBJ whole genome shotgun (WGS) entry which is preliminary data.</text>
</comment>
<dbReference type="InterPro" id="IPR037962">
    <property type="entry name" value="Neuralized"/>
</dbReference>
<accession>A0A8J1U9G7</accession>
<dbReference type="FunFam" id="2.60.120.920:FF:000001">
    <property type="entry name" value="neuralized-like protein 4 isoform X1"/>
    <property type="match status" value="5"/>
</dbReference>
<gene>
    <name evidence="2" type="ORF">OFUS_LOCUS1519</name>
</gene>
<dbReference type="Proteomes" id="UP000749559">
    <property type="component" value="Unassembled WGS sequence"/>
</dbReference>